<proteinExistence type="predicted"/>
<sequence length="223" mass="24409">MSAGPHNNSLFFTAGEQPRPAPKAPAANPPRRAGHHCTRAPSPGSPAPETVFLLGVLRRFGYLDAVPGQLSAVDAAGREASVPHRSGSDLLPRFRDGVLRVLLQLPKHYDLDHEHLHLRFCRDVLSPRHPGFADETSVGLLPILEDQVQRLGDSLFKGEPLDVHVGPHFGATLLLDRRVCFGRVSVEEGFPHVELLELVFELDSRVVYRAIDLGAWSGIVHDG</sequence>
<feature type="compositionally biased region" description="Polar residues" evidence="1">
    <location>
        <begin position="1"/>
        <end position="11"/>
    </location>
</feature>
<dbReference type="Proteomes" id="UP001391051">
    <property type="component" value="Unassembled WGS sequence"/>
</dbReference>
<evidence type="ECO:0000313" key="2">
    <source>
        <dbReference type="EMBL" id="KAK7937214.1"/>
    </source>
</evidence>
<name>A0ABR1PRZ3_9PEZI</name>
<dbReference type="GeneID" id="92083366"/>
<dbReference type="RefSeq" id="XP_066692542.1">
    <property type="nucleotide sequence ID" value="XM_066850304.1"/>
</dbReference>
<gene>
    <name evidence="2" type="ORF">PG986_014082</name>
</gene>
<dbReference type="EMBL" id="JAQQWE010000010">
    <property type="protein sequence ID" value="KAK7937214.1"/>
    <property type="molecule type" value="Genomic_DNA"/>
</dbReference>
<organism evidence="2 3">
    <name type="scientific">Apiospora aurea</name>
    <dbReference type="NCBI Taxonomy" id="335848"/>
    <lineage>
        <taxon>Eukaryota</taxon>
        <taxon>Fungi</taxon>
        <taxon>Dikarya</taxon>
        <taxon>Ascomycota</taxon>
        <taxon>Pezizomycotina</taxon>
        <taxon>Sordariomycetes</taxon>
        <taxon>Xylariomycetidae</taxon>
        <taxon>Amphisphaeriales</taxon>
        <taxon>Apiosporaceae</taxon>
        <taxon>Apiospora</taxon>
    </lineage>
</organism>
<evidence type="ECO:0000256" key="1">
    <source>
        <dbReference type="SAM" id="MobiDB-lite"/>
    </source>
</evidence>
<protein>
    <submittedName>
        <fullName evidence="2">Uncharacterized protein</fullName>
    </submittedName>
</protein>
<accession>A0ABR1PRZ3</accession>
<keyword evidence="3" id="KW-1185">Reference proteome</keyword>
<reference evidence="2 3" key="1">
    <citation type="submission" date="2023-01" db="EMBL/GenBank/DDBJ databases">
        <title>Analysis of 21 Apiospora genomes using comparative genomics revels a genus with tremendous synthesis potential of carbohydrate active enzymes and secondary metabolites.</title>
        <authorList>
            <person name="Sorensen T."/>
        </authorList>
    </citation>
    <scope>NUCLEOTIDE SEQUENCE [LARGE SCALE GENOMIC DNA]</scope>
    <source>
        <strain evidence="2 3">CBS 24483</strain>
    </source>
</reference>
<feature type="region of interest" description="Disordered" evidence="1">
    <location>
        <begin position="1"/>
        <end position="45"/>
    </location>
</feature>
<evidence type="ECO:0000313" key="3">
    <source>
        <dbReference type="Proteomes" id="UP001391051"/>
    </source>
</evidence>
<comment type="caution">
    <text evidence="2">The sequence shown here is derived from an EMBL/GenBank/DDBJ whole genome shotgun (WGS) entry which is preliminary data.</text>
</comment>